<accession>A0AA41QFJ5</accession>
<dbReference type="EMBL" id="JAKGSG010000040">
    <property type="protein sequence ID" value="MCF4122201.1"/>
    <property type="molecule type" value="Genomic_DNA"/>
</dbReference>
<protein>
    <submittedName>
        <fullName evidence="1">Uncharacterized protein</fullName>
    </submittedName>
</protein>
<evidence type="ECO:0000313" key="1">
    <source>
        <dbReference type="EMBL" id="MCF4122201.1"/>
    </source>
</evidence>
<organism evidence="1 2">
    <name type="scientific">Antribacter soli</name>
    <dbReference type="NCBI Taxonomy" id="2910976"/>
    <lineage>
        <taxon>Bacteria</taxon>
        <taxon>Bacillati</taxon>
        <taxon>Actinomycetota</taxon>
        <taxon>Actinomycetes</taxon>
        <taxon>Micrococcales</taxon>
        <taxon>Promicromonosporaceae</taxon>
        <taxon>Antribacter</taxon>
    </lineage>
</organism>
<name>A0AA41QFJ5_9MICO</name>
<proteinExistence type="predicted"/>
<dbReference type="Proteomes" id="UP001165405">
    <property type="component" value="Unassembled WGS sequence"/>
</dbReference>
<gene>
    <name evidence="1" type="ORF">L1785_14570</name>
</gene>
<comment type="caution">
    <text evidence="1">The sequence shown here is derived from an EMBL/GenBank/DDBJ whole genome shotgun (WGS) entry which is preliminary data.</text>
</comment>
<dbReference type="RefSeq" id="WP_236089996.1">
    <property type="nucleotide sequence ID" value="NZ_JAKGSG010000040.1"/>
</dbReference>
<keyword evidence="2" id="KW-1185">Reference proteome</keyword>
<reference evidence="1" key="1">
    <citation type="submission" date="2022-01" db="EMBL/GenBank/DDBJ databases">
        <title>Antribacter sp. nov., isolated from Guizhou of China.</title>
        <authorList>
            <person name="Chengliang C."/>
            <person name="Ya Z."/>
        </authorList>
    </citation>
    <scope>NUCLEOTIDE SEQUENCE</scope>
    <source>
        <strain evidence="1">KLBMP 9083</strain>
    </source>
</reference>
<sequence>MADIAEELARADLAFYDVEGHWPERPRLDPDLRARVREVAEALLAERD</sequence>
<evidence type="ECO:0000313" key="2">
    <source>
        <dbReference type="Proteomes" id="UP001165405"/>
    </source>
</evidence>
<dbReference type="AlphaFoldDB" id="A0AA41QFJ5"/>